<evidence type="ECO:0000256" key="2">
    <source>
        <dbReference type="ARBA" id="ARBA00009533"/>
    </source>
</evidence>
<dbReference type="GO" id="GO:0016831">
    <property type="term" value="F:carboxy-lyase activity"/>
    <property type="evidence" value="ECO:0007669"/>
    <property type="project" value="UniProtKB-KW"/>
</dbReference>
<dbReference type="InterPro" id="IPR015422">
    <property type="entry name" value="PyrdxlP-dep_Trfase_small"/>
</dbReference>
<dbReference type="InterPro" id="IPR015421">
    <property type="entry name" value="PyrdxlP-dep_Trfase_major"/>
</dbReference>
<evidence type="ECO:0000256" key="6">
    <source>
        <dbReference type="PIRSR" id="PIRSR602129-50"/>
    </source>
</evidence>
<dbReference type="Gene3D" id="3.40.640.10">
    <property type="entry name" value="Type I PLP-dependent aspartate aminotransferase-like (Major domain)"/>
    <property type="match status" value="1"/>
</dbReference>
<dbReference type="SUPFAM" id="SSF53383">
    <property type="entry name" value="PLP-dependent transferases"/>
    <property type="match status" value="1"/>
</dbReference>
<dbReference type="PANTHER" id="PTHR11999">
    <property type="entry name" value="GROUP II PYRIDOXAL-5-PHOSPHATE DECARBOXYLASE"/>
    <property type="match status" value="1"/>
</dbReference>
<dbReference type="InterPro" id="IPR002129">
    <property type="entry name" value="PyrdxlP-dep_de-COase"/>
</dbReference>
<dbReference type="Proteomes" id="UP000182932">
    <property type="component" value="Unassembled WGS sequence"/>
</dbReference>
<feature type="modified residue" description="N6-(pyridoxal phosphate)lysine" evidence="6">
    <location>
        <position position="293"/>
    </location>
</feature>
<dbReference type="InterPro" id="IPR010977">
    <property type="entry name" value="Aromatic_deC"/>
</dbReference>
<organism evidence="8 9">
    <name type="scientific">Marinovum algicola</name>
    <dbReference type="NCBI Taxonomy" id="42444"/>
    <lineage>
        <taxon>Bacteria</taxon>
        <taxon>Pseudomonadati</taxon>
        <taxon>Pseudomonadota</taxon>
        <taxon>Alphaproteobacteria</taxon>
        <taxon>Rhodobacterales</taxon>
        <taxon>Roseobacteraceae</taxon>
        <taxon>Marinovum</taxon>
    </lineage>
</organism>
<gene>
    <name evidence="8" type="ORF">SAMN04487940_11249</name>
</gene>
<sequence length="475" mass="50105">MTDTLDPEDWDDFRKTAHVLLDACIDRLAEARAHPWQPLPEATRQSYALDGTARGEAATAQRLIDDVLPFGTGNTHPRFWGWVHGTGLASGLLSEMAAATVNANCGGRDHGMIHVERAVIDWSRRIMGFPETASGVLVTGTSQATVLALATARQRALGPAVRSTGVRGRLTAYAGAGVHNATRKAIELLGIGADNLRRIPEDDRGMDCDALRAAIAEDRAQGATPFVIVGTAGSVDFGRFDDLNALADIARDEALWLHIDGAFGAWARLADAPWRALTDGIERADSLACDFHKWMYVPYDCGLCLIRNGDEHFATFAARPAYLASHGEGLSGGDPWFCDFGTDLSRGARALKVWCAVESYGASGLGAAITGNCRAAARMGAAVTAQPAMALMAPVISNLCVFTADASLPPKAQTALNKAIAASLQLDGTAVFSTTEARGITCLRAAIANHRTTPEDIDAAIAAVAARADALTQAA</sequence>
<accession>A0A975WC45</accession>
<comment type="cofactor">
    <cofactor evidence="1 6 7">
        <name>pyridoxal 5'-phosphate</name>
        <dbReference type="ChEBI" id="CHEBI:597326"/>
    </cofactor>
</comment>
<dbReference type="GeneID" id="80819450"/>
<evidence type="ECO:0000256" key="5">
    <source>
        <dbReference type="ARBA" id="ARBA00023239"/>
    </source>
</evidence>
<evidence type="ECO:0000256" key="7">
    <source>
        <dbReference type="RuleBase" id="RU000382"/>
    </source>
</evidence>
<proteinExistence type="inferred from homology"/>
<dbReference type="RefSeq" id="WP_074837471.1">
    <property type="nucleotide sequence ID" value="NZ_CATMKJ010000025.1"/>
</dbReference>
<dbReference type="GO" id="GO:0019752">
    <property type="term" value="P:carboxylic acid metabolic process"/>
    <property type="evidence" value="ECO:0007669"/>
    <property type="project" value="InterPro"/>
</dbReference>
<protein>
    <submittedName>
        <fullName evidence="8">Glutamate or tyrosine decarboxylase</fullName>
    </submittedName>
</protein>
<comment type="similarity">
    <text evidence="2 7">Belongs to the group II decarboxylase family.</text>
</comment>
<keyword evidence="9" id="KW-1185">Reference proteome</keyword>
<dbReference type="PANTHER" id="PTHR11999:SF70">
    <property type="entry name" value="MIP05841P"/>
    <property type="match status" value="1"/>
</dbReference>
<name>A0A975WC45_9RHOB</name>
<dbReference type="AlphaFoldDB" id="A0A975WC45"/>
<evidence type="ECO:0000313" key="8">
    <source>
        <dbReference type="EMBL" id="SEJ86506.1"/>
    </source>
</evidence>
<keyword evidence="4 6" id="KW-0663">Pyridoxal phosphate</keyword>
<reference evidence="8 9" key="1">
    <citation type="submission" date="2016-10" db="EMBL/GenBank/DDBJ databases">
        <authorList>
            <person name="Varghese N."/>
            <person name="Submissions S."/>
        </authorList>
    </citation>
    <scope>NUCLEOTIDE SEQUENCE [LARGE SCALE GENOMIC DNA]</scope>
    <source>
        <strain evidence="8 9">FF3</strain>
    </source>
</reference>
<dbReference type="Gene3D" id="3.90.1150.10">
    <property type="entry name" value="Aspartate Aminotransferase, domain 1"/>
    <property type="match status" value="1"/>
</dbReference>
<comment type="caution">
    <text evidence="8">The sequence shown here is derived from an EMBL/GenBank/DDBJ whole genome shotgun (WGS) entry which is preliminary data.</text>
</comment>
<evidence type="ECO:0000256" key="1">
    <source>
        <dbReference type="ARBA" id="ARBA00001933"/>
    </source>
</evidence>
<dbReference type="Pfam" id="PF00282">
    <property type="entry name" value="Pyridoxal_deC"/>
    <property type="match status" value="1"/>
</dbReference>
<dbReference type="EMBL" id="FNYY01000012">
    <property type="protein sequence ID" value="SEJ86506.1"/>
    <property type="molecule type" value="Genomic_DNA"/>
</dbReference>
<evidence type="ECO:0000256" key="3">
    <source>
        <dbReference type="ARBA" id="ARBA00022793"/>
    </source>
</evidence>
<dbReference type="GO" id="GO:0030170">
    <property type="term" value="F:pyridoxal phosphate binding"/>
    <property type="evidence" value="ECO:0007669"/>
    <property type="project" value="InterPro"/>
</dbReference>
<keyword evidence="5 7" id="KW-0456">Lyase</keyword>
<keyword evidence="3" id="KW-0210">Decarboxylase</keyword>
<dbReference type="InterPro" id="IPR015424">
    <property type="entry name" value="PyrdxlP-dep_Trfase"/>
</dbReference>
<evidence type="ECO:0000313" key="9">
    <source>
        <dbReference type="Proteomes" id="UP000182932"/>
    </source>
</evidence>
<evidence type="ECO:0000256" key="4">
    <source>
        <dbReference type="ARBA" id="ARBA00022898"/>
    </source>
</evidence>